<reference evidence="3" key="1">
    <citation type="journal article" date="2019" name="Int. J. Syst. Evol. Microbiol.">
        <title>The Global Catalogue of Microorganisms (GCM) 10K type strain sequencing project: providing services to taxonomists for standard genome sequencing and annotation.</title>
        <authorList>
            <consortium name="The Broad Institute Genomics Platform"/>
            <consortium name="The Broad Institute Genome Sequencing Center for Infectious Disease"/>
            <person name="Wu L."/>
            <person name="Ma J."/>
        </authorList>
    </citation>
    <scope>NUCLEOTIDE SEQUENCE [LARGE SCALE GENOMIC DNA]</scope>
    <source>
        <strain evidence="3">JCM 16953</strain>
    </source>
</reference>
<sequence>MVMTAVEDQRNRERWRYIGVLVGGVALLVALGCQLILLIPTTYTATSAIALRPLTADQAADTIEMQAHEYSVLLGAKETAAAVVDSLGTTDHRPDVGVTATMDPGTSTVRIEVTSTTRDTAIAVANGLADKAQHLGQGDETAQVVVVVEAGPSGVTSEPPRNLYIAALLTLAVLLLAGGLYKIRERTS</sequence>
<evidence type="ECO:0000256" key="1">
    <source>
        <dbReference type="SAM" id="Phobius"/>
    </source>
</evidence>
<comment type="caution">
    <text evidence="2">The sequence shown here is derived from an EMBL/GenBank/DDBJ whole genome shotgun (WGS) entry which is preliminary data.</text>
</comment>
<name>A0ABP7IQQ8_9ACTN</name>
<evidence type="ECO:0008006" key="4">
    <source>
        <dbReference type="Google" id="ProtNLM"/>
    </source>
</evidence>
<proteinExistence type="predicted"/>
<feature type="transmembrane region" description="Helical" evidence="1">
    <location>
        <begin position="17"/>
        <end position="39"/>
    </location>
</feature>
<dbReference type="EMBL" id="BAABAH010000009">
    <property type="protein sequence ID" value="GAA3824105.1"/>
    <property type="molecule type" value="Genomic_DNA"/>
</dbReference>
<accession>A0ABP7IQQ8</accession>
<keyword evidence="3" id="KW-1185">Reference proteome</keyword>
<dbReference type="Proteomes" id="UP001501821">
    <property type="component" value="Unassembled WGS sequence"/>
</dbReference>
<organism evidence="2 3">
    <name type="scientific">Nocardioides panacisoli</name>
    <dbReference type="NCBI Taxonomy" id="627624"/>
    <lineage>
        <taxon>Bacteria</taxon>
        <taxon>Bacillati</taxon>
        <taxon>Actinomycetota</taxon>
        <taxon>Actinomycetes</taxon>
        <taxon>Propionibacteriales</taxon>
        <taxon>Nocardioidaceae</taxon>
        <taxon>Nocardioides</taxon>
    </lineage>
</organism>
<evidence type="ECO:0000313" key="2">
    <source>
        <dbReference type="EMBL" id="GAA3824105.1"/>
    </source>
</evidence>
<evidence type="ECO:0000313" key="3">
    <source>
        <dbReference type="Proteomes" id="UP001501821"/>
    </source>
</evidence>
<keyword evidence="1" id="KW-1133">Transmembrane helix</keyword>
<keyword evidence="1" id="KW-0472">Membrane</keyword>
<feature type="transmembrane region" description="Helical" evidence="1">
    <location>
        <begin position="163"/>
        <end position="181"/>
    </location>
</feature>
<gene>
    <name evidence="2" type="ORF">GCM10022242_26950</name>
</gene>
<protein>
    <recommendedName>
        <fullName evidence="4">Polysaccharide chain length determinant N-terminal domain-containing protein</fullName>
    </recommendedName>
</protein>
<keyword evidence="1" id="KW-0812">Transmembrane</keyword>